<dbReference type="AlphaFoldDB" id="A0A9P8P647"/>
<reference evidence="1" key="1">
    <citation type="journal article" date="2021" name="Open Biol.">
        <title>Shared evolutionary footprints suggest mitochondrial oxidative damage underlies multiple complex I losses in fungi.</title>
        <authorList>
            <person name="Schikora-Tamarit M.A."/>
            <person name="Marcet-Houben M."/>
            <person name="Nosek J."/>
            <person name="Gabaldon T."/>
        </authorList>
    </citation>
    <scope>NUCLEOTIDE SEQUENCE</scope>
    <source>
        <strain evidence="1">CBS6075</strain>
    </source>
</reference>
<comment type="caution">
    <text evidence="1">The sequence shown here is derived from an EMBL/GenBank/DDBJ whole genome shotgun (WGS) entry which is preliminary data.</text>
</comment>
<reference evidence="1" key="2">
    <citation type="submission" date="2021-01" db="EMBL/GenBank/DDBJ databases">
        <authorList>
            <person name="Schikora-Tamarit M.A."/>
        </authorList>
    </citation>
    <scope>NUCLEOTIDE SEQUENCE</scope>
    <source>
        <strain evidence="1">CBS6075</strain>
    </source>
</reference>
<name>A0A9P8P647_9ASCO</name>
<organism evidence="1 2">
    <name type="scientific">Ogataea philodendri</name>
    <dbReference type="NCBI Taxonomy" id="1378263"/>
    <lineage>
        <taxon>Eukaryota</taxon>
        <taxon>Fungi</taxon>
        <taxon>Dikarya</taxon>
        <taxon>Ascomycota</taxon>
        <taxon>Saccharomycotina</taxon>
        <taxon>Pichiomycetes</taxon>
        <taxon>Pichiales</taxon>
        <taxon>Pichiaceae</taxon>
        <taxon>Ogataea</taxon>
    </lineage>
</organism>
<evidence type="ECO:0000313" key="1">
    <source>
        <dbReference type="EMBL" id="KAH3666518.1"/>
    </source>
</evidence>
<protein>
    <submittedName>
        <fullName evidence="1">Uncharacterized protein</fullName>
    </submittedName>
</protein>
<dbReference type="GeneID" id="70235479"/>
<dbReference type="Proteomes" id="UP000769157">
    <property type="component" value="Unassembled WGS sequence"/>
</dbReference>
<proteinExistence type="predicted"/>
<dbReference type="EMBL" id="JAEUBE010000255">
    <property type="protein sequence ID" value="KAH3666518.1"/>
    <property type="molecule type" value="Genomic_DNA"/>
</dbReference>
<keyword evidence="2" id="KW-1185">Reference proteome</keyword>
<dbReference type="RefSeq" id="XP_046061649.1">
    <property type="nucleotide sequence ID" value="XM_046204497.1"/>
</dbReference>
<evidence type="ECO:0000313" key="2">
    <source>
        <dbReference type="Proteomes" id="UP000769157"/>
    </source>
</evidence>
<sequence length="78" mass="8657">MVAWIRSLFAVRSLELFALEAELAPEDALEFLLCNEALEDWSNWGGCGAWAISVNAFLPMASVVILDIDDGKGSRRER</sequence>
<accession>A0A9P8P647</accession>
<gene>
    <name evidence="1" type="ORF">OGAPHI_003514</name>
</gene>